<gene>
    <name evidence="2" type="ORF">IRI77_18185</name>
</gene>
<reference evidence="2 3" key="1">
    <citation type="submission" date="2020-10" db="EMBL/GenBank/DDBJ databases">
        <title>Complete genome sequence of Paludibaculum fermentans P105T, a facultatively anaerobic acidobacterium capable of dissimilatory Fe(III) reduction.</title>
        <authorList>
            <person name="Dedysh S.N."/>
            <person name="Beletsky A.V."/>
            <person name="Kulichevskaya I.S."/>
            <person name="Mardanov A.V."/>
            <person name="Ravin N.V."/>
        </authorList>
    </citation>
    <scope>NUCLEOTIDE SEQUENCE [LARGE SCALE GENOMIC DNA]</scope>
    <source>
        <strain evidence="2 3">P105</strain>
    </source>
</reference>
<dbReference type="Pfam" id="PF11459">
    <property type="entry name" value="AbiEi_3"/>
    <property type="match status" value="1"/>
</dbReference>
<dbReference type="Pfam" id="PF17194">
    <property type="entry name" value="AbiEi_3_N"/>
    <property type="match status" value="1"/>
</dbReference>
<dbReference type="EMBL" id="CP063849">
    <property type="protein sequence ID" value="QOY91795.1"/>
    <property type="molecule type" value="Genomic_DNA"/>
</dbReference>
<dbReference type="InterPro" id="IPR033455">
    <property type="entry name" value="AbiEi_3_N"/>
</dbReference>
<organism evidence="2 3">
    <name type="scientific">Paludibaculum fermentans</name>
    <dbReference type="NCBI Taxonomy" id="1473598"/>
    <lineage>
        <taxon>Bacteria</taxon>
        <taxon>Pseudomonadati</taxon>
        <taxon>Acidobacteriota</taxon>
        <taxon>Terriglobia</taxon>
        <taxon>Bryobacterales</taxon>
        <taxon>Bryobacteraceae</taxon>
        <taxon>Paludibaculum</taxon>
    </lineage>
</organism>
<evidence type="ECO:0000313" key="2">
    <source>
        <dbReference type="EMBL" id="QOY91795.1"/>
    </source>
</evidence>
<protein>
    <submittedName>
        <fullName evidence="2">Type IV toxin-antitoxin system AbiEi family antitoxin</fullName>
    </submittedName>
</protein>
<evidence type="ECO:0000259" key="1">
    <source>
        <dbReference type="Pfam" id="PF17194"/>
    </source>
</evidence>
<dbReference type="RefSeq" id="WP_194453449.1">
    <property type="nucleotide sequence ID" value="NZ_CP063849.1"/>
</dbReference>
<dbReference type="KEGG" id="pfer:IRI77_18185"/>
<accession>A0A7S7SQ32</accession>
<keyword evidence="3" id="KW-1185">Reference proteome</keyword>
<dbReference type="AlphaFoldDB" id="A0A7S7SQ32"/>
<dbReference type="Proteomes" id="UP000593892">
    <property type="component" value="Chromosome"/>
</dbReference>
<sequence>MGGQNQGKLNWLQHNLPDGLVVDAGWLERHGVSRQLRHKYILNRWLVALGRGVYRRPDLSEEAEPIAWQQLVISLNVLLQVPVSAGGRTALELQGFQRYVAAQGAREAHVFSNAALPGWVSKVPVDARLVFHRATKLFRNGSIPPYSALTGATAPAASAGVTQLVLGHSKWPLTVSTPERAILELLDEVPKRETFHQADVLIEGLRNLSPRRLQGLLVDCRSVQVKRLFFWFAERHRHSWLAKLDRTAVDLGRGKRMVVREGRLDSKYGITVPEELSGGL</sequence>
<feature type="domain" description="Transcriptional regulator AbiEi antitoxin N-terminal" evidence="1">
    <location>
        <begin position="6"/>
        <end position="101"/>
    </location>
</feature>
<name>A0A7S7SQ32_PALFE</name>
<proteinExistence type="predicted"/>
<dbReference type="InterPro" id="IPR021561">
    <property type="entry name" value="AbiEi_3"/>
</dbReference>
<evidence type="ECO:0000313" key="3">
    <source>
        <dbReference type="Proteomes" id="UP000593892"/>
    </source>
</evidence>